<dbReference type="AlphaFoldDB" id="A0AAE0RRA5"/>
<gene>
    <name evidence="1" type="ORF">CHS0354_021839</name>
</gene>
<accession>A0AAE0RRA5</accession>
<evidence type="ECO:0000313" key="2">
    <source>
        <dbReference type="Proteomes" id="UP001195483"/>
    </source>
</evidence>
<reference evidence="1" key="1">
    <citation type="journal article" date="2021" name="Genome Biol. Evol.">
        <title>A High-Quality Reference Genome for a Parasitic Bivalve with Doubly Uniparental Inheritance (Bivalvia: Unionida).</title>
        <authorList>
            <person name="Smith C.H."/>
        </authorList>
    </citation>
    <scope>NUCLEOTIDE SEQUENCE</scope>
    <source>
        <strain evidence="1">CHS0354</strain>
    </source>
</reference>
<dbReference type="EMBL" id="JAEAOA010001328">
    <property type="protein sequence ID" value="KAK3577870.1"/>
    <property type="molecule type" value="Genomic_DNA"/>
</dbReference>
<comment type="caution">
    <text evidence="1">The sequence shown here is derived from an EMBL/GenBank/DDBJ whole genome shotgun (WGS) entry which is preliminary data.</text>
</comment>
<keyword evidence="2" id="KW-1185">Reference proteome</keyword>
<reference evidence="1" key="3">
    <citation type="submission" date="2023-05" db="EMBL/GenBank/DDBJ databases">
        <authorList>
            <person name="Smith C.H."/>
        </authorList>
    </citation>
    <scope>NUCLEOTIDE SEQUENCE</scope>
    <source>
        <strain evidence="1">CHS0354</strain>
        <tissue evidence="1">Mantle</tissue>
    </source>
</reference>
<organism evidence="1 2">
    <name type="scientific">Potamilus streckersoni</name>
    <dbReference type="NCBI Taxonomy" id="2493646"/>
    <lineage>
        <taxon>Eukaryota</taxon>
        <taxon>Metazoa</taxon>
        <taxon>Spiralia</taxon>
        <taxon>Lophotrochozoa</taxon>
        <taxon>Mollusca</taxon>
        <taxon>Bivalvia</taxon>
        <taxon>Autobranchia</taxon>
        <taxon>Heteroconchia</taxon>
        <taxon>Palaeoheterodonta</taxon>
        <taxon>Unionida</taxon>
        <taxon>Unionoidea</taxon>
        <taxon>Unionidae</taxon>
        <taxon>Ambleminae</taxon>
        <taxon>Lampsilini</taxon>
        <taxon>Potamilus</taxon>
    </lineage>
</organism>
<protein>
    <submittedName>
        <fullName evidence="1">Uncharacterized protein</fullName>
    </submittedName>
</protein>
<sequence length="78" mass="8747">MNLVVSKMSRNVENKSMNRSAYFLQVEIVVVNTFDCFPQALTMHVGFLIGYRNFTDSSSRFSNDQAVASVVSPNASDY</sequence>
<evidence type="ECO:0000313" key="1">
    <source>
        <dbReference type="EMBL" id="KAK3577870.1"/>
    </source>
</evidence>
<dbReference type="Proteomes" id="UP001195483">
    <property type="component" value="Unassembled WGS sequence"/>
</dbReference>
<reference evidence="1" key="2">
    <citation type="journal article" date="2021" name="Genome Biol. Evol.">
        <title>Developing a high-quality reference genome for a parasitic bivalve with doubly uniparental inheritance (Bivalvia: Unionida).</title>
        <authorList>
            <person name="Smith C.H."/>
        </authorList>
    </citation>
    <scope>NUCLEOTIDE SEQUENCE</scope>
    <source>
        <strain evidence="1">CHS0354</strain>
        <tissue evidence="1">Mantle</tissue>
    </source>
</reference>
<name>A0AAE0RRA5_9BIVA</name>
<proteinExistence type="predicted"/>